<accession>A0A5C3MGI5</accession>
<dbReference type="EMBL" id="ML213590">
    <property type="protein sequence ID" value="TFK44017.1"/>
    <property type="molecule type" value="Genomic_DNA"/>
</dbReference>
<organism evidence="1 2">
    <name type="scientific">Crucibulum laeve</name>
    <dbReference type="NCBI Taxonomy" id="68775"/>
    <lineage>
        <taxon>Eukaryota</taxon>
        <taxon>Fungi</taxon>
        <taxon>Dikarya</taxon>
        <taxon>Basidiomycota</taxon>
        <taxon>Agaricomycotina</taxon>
        <taxon>Agaricomycetes</taxon>
        <taxon>Agaricomycetidae</taxon>
        <taxon>Agaricales</taxon>
        <taxon>Agaricineae</taxon>
        <taxon>Nidulariaceae</taxon>
        <taxon>Crucibulum</taxon>
    </lineage>
</organism>
<proteinExistence type="predicted"/>
<evidence type="ECO:0000313" key="1">
    <source>
        <dbReference type="EMBL" id="TFK44017.1"/>
    </source>
</evidence>
<protein>
    <submittedName>
        <fullName evidence="1">Uncharacterized protein</fullName>
    </submittedName>
</protein>
<keyword evidence="2" id="KW-1185">Reference proteome</keyword>
<reference evidence="1 2" key="1">
    <citation type="journal article" date="2019" name="Nat. Ecol. Evol.">
        <title>Megaphylogeny resolves global patterns of mushroom evolution.</title>
        <authorList>
            <person name="Varga T."/>
            <person name="Krizsan K."/>
            <person name="Foldi C."/>
            <person name="Dima B."/>
            <person name="Sanchez-Garcia M."/>
            <person name="Sanchez-Ramirez S."/>
            <person name="Szollosi G.J."/>
            <person name="Szarkandi J.G."/>
            <person name="Papp V."/>
            <person name="Albert L."/>
            <person name="Andreopoulos W."/>
            <person name="Angelini C."/>
            <person name="Antonin V."/>
            <person name="Barry K.W."/>
            <person name="Bougher N.L."/>
            <person name="Buchanan P."/>
            <person name="Buyck B."/>
            <person name="Bense V."/>
            <person name="Catcheside P."/>
            <person name="Chovatia M."/>
            <person name="Cooper J."/>
            <person name="Damon W."/>
            <person name="Desjardin D."/>
            <person name="Finy P."/>
            <person name="Geml J."/>
            <person name="Haridas S."/>
            <person name="Hughes K."/>
            <person name="Justo A."/>
            <person name="Karasinski D."/>
            <person name="Kautmanova I."/>
            <person name="Kiss B."/>
            <person name="Kocsube S."/>
            <person name="Kotiranta H."/>
            <person name="LaButti K.M."/>
            <person name="Lechner B.E."/>
            <person name="Liimatainen K."/>
            <person name="Lipzen A."/>
            <person name="Lukacs Z."/>
            <person name="Mihaltcheva S."/>
            <person name="Morgado L.N."/>
            <person name="Niskanen T."/>
            <person name="Noordeloos M.E."/>
            <person name="Ohm R.A."/>
            <person name="Ortiz-Santana B."/>
            <person name="Ovrebo C."/>
            <person name="Racz N."/>
            <person name="Riley R."/>
            <person name="Savchenko A."/>
            <person name="Shiryaev A."/>
            <person name="Soop K."/>
            <person name="Spirin V."/>
            <person name="Szebenyi C."/>
            <person name="Tomsovsky M."/>
            <person name="Tulloss R.E."/>
            <person name="Uehling J."/>
            <person name="Grigoriev I.V."/>
            <person name="Vagvolgyi C."/>
            <person name="Papp T."/>
            <person name="Martin F.M."/>
            <person name="Miettinen O."/>
            <person name="Hibbett D.S."/>
            <person name="Nagy L.G."/>
        </authorList>
    </citation>
    <scope>NUCLEOTIDE SEQUENCE [LARGE SCALE GENOMIC DNA]</scope>
    <source>
        <strain evidence="1 2">CBS 166.37</strain>
    </source>
</reference>
<gene>
    <name evidence="1" type="ORF">BDQ12DRAFT_568</name>
</gene>
<dbReference type="AlphaFoldDB" id="A0A5C3MGI5"/>
<evidence type="ECO:0000313" key="2">
    <source>
        <dbReference type="Proteomes" id="UP000308652"/>
    </source>
</evidence>
<dbReference type="Proteomes" id="UP000308652">
    <property type="component" value="Unassembled WGS sequence"/>
</dbReference>
<sequence length="65" mass="7630">MYVLVVLSKNFTCSIRDQRTLLRVVYIGQILANLHVTVSTSVTQTRFWFGSVRYSLCTRLLYRNQ</sequence>
<name>A0A5C3MGI5_9AGAR</name>